<organism evidence="6 7">
    <name type="scientific">Galerina marginata (strain CBS 339.88)</name>
    <dbReference type="NCBI Taxonomy" id="685588"/>
    <lineage>
        <taxon>Eukaryota</taxon>
        <taxon>Fungi</taxon>
        <taxon>Dikarya</taxon>
        <taxon>Basidiomycota</taxon>
        <taxon>Agaricomycotina</taxon>
        <taxon>Agaricomycetes</taxon>
        <taxon>Agaricomycetidae</taxon>
        <taxon>Agaricales</taxon>
        <taxon>Agaricineae</taxon>
        <taxon>Strophariaceae</taxon>
        <taxon>Galerina</taxon>
    </lineage>
</organism>
<keyword evidence="7" id="KW-1185">Reference proteome</keyword>
<dbReference type="Proteomes" id="UP000027222">
    <property type="component" value="Unassembled WGS sequence"/>
</dbReference>
<dbReference type="GO" id="GO:0071949">
    <property type="term" value="F:FAD binding"/>
    <property type="evidence" value="ECO:0007669"/>
    <property type="project" value="InterPro"/>
</dbReference>
<dbReference type="PRINTS" id="PR00420">
    <property type="entry name" value="RNGMNOXGNASE"/>
</dbReference>
<gene>
    <name evidence="6" type="ORF">GALMADRAFT_251984</name>
</gene>
<sequence length="440" mass="47292">MLPERTSVLIVGAGPAGLAAAISLFHHGCKDIVIVDAVERTPDTSRAMAIHAATLEALESIGCADKLVELGIKGETLNIWNRTARFFTLDVSVLSQYTKYPYVLLLPQNKTEDVLEEHLKGLGISVQRPYKAVGIKGDVDELGNTEVLFESGEIIKAQYTIGADGSRSAIRQLSGIGFADPDGLPVDESLAQIVLADVTFSKECPTLPTNNVIATIHGGAFFLLIPLQKWRTDISNTESQDAIYRIGFNVPAALGPPPSKPSLEYLQDHLNSQGPLNLSSDPTVNPNPISITKSLWATRFRTHAAIADKFVFRLHARDETFGGHIILIGDAAHIHSPAGGQGMNLGIRDAIALGSALVAHMNQTNSPDTSGSGNPLEVHGETRRKSALSVIRLTKRIMGVVTTLGTTSVVDLPYWILRTLGAIPAVRRMIAWQVSGLGNR</sequence>
<keyword evidence="3" id="KW-0274">FAD</keyword>
<evidence type="ECO:0000313" key="6">
    <source>
        <dbReference type="EMBL" id="KDR73365.1"/>
    </source>
</evidence>
<dbReference type="PANTHER" id="PTHR43004:SF19">
    <property type="entry name" value="BINDING MONOOXYGENASE, PUTATIVE (JCVI)-RELATED"/>
    <property type="match status" value="1"/>
</dbReference>
<feature type="domain" description="FAD-binding" evidence="5">
    <location>
        <begin position="5"/>
        <end position="229"/>
    </location>
</feature>
<proteinExistence type="predicted"/>
<dbReference type="InterPro" id="IPR050641">
    <property type="entry name" value="RIFMO-like"/>
</dbReference>
<feature type="domain" description="FAD-binding" evidence="5">
    <location>
        <begin position="318"/>
        <end position="366"/>
    </location>
</feature>
<evidence type="ECO:0000256" key="2">
    <source>
        <dbReference type="ARBA" id="ARBA00022630"/>
    </source>
</evidence>
<dbReference type="PANTHER" id="PTHR43004">
    <property type="entry name" value="TRK SYSTEM POTASSIUM UPTAKE PROTEIN"/>
    <property type="match status" value="1"/>
</dbReference>
<dbReference type="AlphaFoldDB" id="A0A067SQZ0"/>
<dbReference type="InterPro" id="IPR036188">
    <property type="entry name" value="FAD/NAD-bd_sf"/>
</dbReference>
<reference evidence="7" key="1">
    <citation type="journal article" date="2014" name="Proc. Natl. Acad. Sci. U.S.A.">
        <title>Extensive sampling of basidiomycete genomes demonstrates inadequacy of the white-rot/brown-rot paradigm for wood decay fungi.</title>
        <authorList>
            <person name="Riley R."/>
            <person name="Salamov A.A."/>
            <person name="Brown D.W."/>
            <person name="Nagy L.G."/>
            <person name="Floudas D."/>
            <person name="Held B.W."/>
            <person name="Levasseur A."/>
            <person name="Lombard V."/>
            <person name="Morin E."/>
            <person name="Otillar R."/>
            <person name="Lindquist E.A."/>
            <person name="Sun H."/>
            <person name="LaButti K.M."/>
            <person name="Schmutz J."/>
            <person name="Jabbour D."/>
            <person name="Luo H."/>
            <person name="Baker S.E."/>
            <person name="Pisabarro A.G."/>
            <person name="Walton J.D."/>
            <person name="Blanchette R.A."/>
            <person name="Henrissat B."/>
            <person name="Martin F."/>
            <person name="Cullen D."/>
            <person name="Hibbett D.S."/>
            <person name="Grigoriev I.V."/>
        </authorList>
    </citation>
    <scope>NUCLEOTIDE SEQUENCE [LARGE SCALE GENOMIC DNA]</scope>
    <source>
        <strain evidence="7">CBS 339.88</strain>
    </source>
</reference>
<dbReference type="HOGENOM" id="CLU_009665_20_0_1"/>
<dbReference type="STRING" id="685588.A0A067SQZ0"/>
<dbReference type="EMBL" id="KL142386">
    <property type="protein sequence ID" value="KDR73365.1"/>
    <property type="molecule type" value="Genomic_DNA"/>
</dbReference>
<dbReference type="Gene3D" id="3.30.70.2450">
    <property type="match status" value="1"/>
</dbReference>
<dbReference type="SUPFAM" id="SSF51905">
    <property type="entry name" value="FAD/NAD(P)-binding domain"/>
    <property type="match status" value="1"/>
</dbReference>
<dbReference type="Pfam" id="PF01494">
    <property type="entry name" value="FAD_binding_3"/>
    <property type="match status" value="2"/>
</dbReference>
<keyword evidence="4" id="KW-0560">Oxidoreductase</keyword>
<dbReference type="OrthoDB" id="10016252at2759"/>
<evidence type="ECO:0000256" key="4">
    <source>
        <dbReference type="ARBA" id="ARBA00023002"/>
    </source>
</evidence>
<dbReference type="GO" id="GO:0016709">
    <property type="term" value="F:oxidoreductase activity, acting on paired donors, with incorporation or reduction of molecular oxygen, NAD(P)H as one donor, and incorporation of one atom of oxygen"/>
    <property type="evidence" value="ECO:0007669"/>
    <property type="project" value="UniProtKB-ARBA"/>
</dbReference>
<evidence type="ECO:0000256" key="1">
    <source>
        <dbReference type="ARBA" id="ARBA00001974"/>
    </source>
</evidence>
<evidence type="ECO:0000259" key="5">
    <source>
        <dbReference type="Pfam" id="PF01494"/>
    </source>
</evidence>
<evidence type="ECO:0000256" key="3">
    <source>
        <dbReference type="ARBA" id="ARBA00022827"/>
    </source>
</evidence>
<dbReference type="InterPro" id="IPR002938">
    <property type="entry name" value="FAD-bd"/>
</dbReference>
<protein>
    <recommendedName>
        <fullName evidence="5">FAD-binding domain-containing protein</fullName>
    </recommendedName>
</protein>
<comment type="cofactor">
    <cofactor evidence="1">
        <name>FAD</name>
        <dbReference type="ChEBI" id="CHEBI:57692"/>
    </cofactor>
</comment>
<dbReference type="Gene3D" id="3.50.50.60">
    <property type="entry name" value="FAD/NAD(P)-binding domain"/>
    <property type="match status" value="1"/>
</dbReference>
<name>A0A067SQZ0_GALM3</name>
<keyword evidence="2" id="KW-0285">Flavoprotein</keyword>
<accession>A0A067SQZ0</accession>
<evidence type="ECO:0000313" key="7">
    <source>
        <dbReference type="Proteomes" id="UP000027222"/>
    </source>
</evidence>